<evidence type="ECO:0000256" key="3">
    <source>
        <dbReference type="HAMAP-Rule" id="MF_03054"/>
    </source>
</evidence>
<protein>
    <recommendedName>
        <fullName evidence="3">Cytoplasmic tRNA 2-thiolation protein 2</fullName>
    </recommendedName>
</protein>
<evidence type="ECO:0000313" key="5">
    <source>
        <dbReference type="EMBL" id="KAK1927946.1"/>
    </source>
</evidence>
<proteinExistence type="inferred from homology"/>
<gene>
    <name evidence="3" type="primary">NCS2</name>
    <name evidence="3" type="synonym">CTU2</name>
    <name evidence="5" type="ORF">DB88DRAFT_479871</name>
</gene>
<dbReference type="GO" id="GO:0016779">
    <property type="term" value="F:nucleotidyltransferase activity"/>
    <property type="evidence" value="ECO:0007669"/>
    <property type="project" value="UniProtKB-UniRule"/>
</dbReference>
<evidence type="ECO:0000256" key="1">
    <source>
        <dbReference type="ARBA" id="ARBA00022490"/>
    </source>
</evidence>
<comment type="function">
    <text evidence="3">Plays a central role in 2-thiolation of mcm(5)S(2)U at tRNA wobble positions of tRNA(Lys), tRNA(Glu) and tRNA(Gln). May act by forming a heterodimer with NCS6 that ligates sulfur from thiocarboxylated URM1 onto the uridine of tRNAs at wobble position. Prior mcm(5) tRNA modification by the elongator complex is required for 2-thiolation. May also be involved in protein urmylation.</text>
</comment>
<dbReference type="InterPro" id="IPR014729">
    <property type="entry name" value="Rossmann-like_a/b/a_fold"/>
</dbReference>
<feature type="region of interest" description="Disordered" evidence="4">
    <location>
        <begin position="431"/>
        <end position="451"/>
    </location>
</feature>
<evidence type="ECO:0000313" key="6">
    <source>
        <dbReference type="Proteomes" id="UP001182556"/>
    </source>
</evidence>
<dbReference type="Proteomes" id="UP001182556">
    <property type="component" value="Unassembled WGS sequence"/>
</dbReference>
<dbReference type="GO" id="GO:0000049">
    <property type="term" value="F:tRNA binding"/>
    <property type="evidence" value="ECO:0007669"/>
    <property type="project" value="InterPro"/>
</dbReference>
<sequence length="512" mass="55123">MSCGDAADGVDGVDGKKAEAVMPKKRTVRRIEKGTCQRCRESKAKFIIRSAPYCTPCFELNVFSRFTRQLYPPLHPPQPASSTKKHNSNNTLYRPARRSSNVLIAMSGGAGSIAMYDMLSRGGYVGTGEETKVADITKGEKEIIWEKGYVVYVDFSGALRAGTGGEEADVEWMRRLVEDRGMVFVALRAEDAFDPSLAERLGGVRATNEDQALAIDLRAAGLPVHPIASTSTTSSPLDKLQTLLASVPPPSRPSILSCILTSLLNTAASSLPNISHLLVGETSTRQASRVISATASGRGWALPLELASSMSLPNGVVKINPMKEASLKEAAYVCRIQRLATRNFRGWGKAGGDEKGRDSRGKGGAMSIEGLTEQFIAALDVTHPATVSTITRTGGKLVFPGQQDQEELCPLCQLPKDPSALEWKARTALTSLGKTPKSEERDPMSSTGAGGEAQIDLAPLLCYACLTTLTPSIHAKKEQAEGTVELPLWVGGRVKMGREEMKSEIRDFLLEE</sequence>
<comment type="similarity">
    <text evidence="3">Belongs to the CTU2/NCS2 family.</text>
</comment>
<dbReference type="HAMAP" id="MF_03054">
    <property type="entry name" value="CTU2"/>
    <property type="match status" value="1"/>
</dbReference>
<organism evidence="5 6">
    <name type="scientific">Papiliotrema laurentii</name>
    <name type="common">Cryptococcus laurentii</name>
    <dbReference type="NCBI Taxonomy" id="5418"/>
    <lineage>
        <taxon>Eukaryota</taxon>
        <taxon>Fungi</taxon>
        <taxon>Dikarya</taxon>
        <taxon>Basidiomycota</taxon>
        <taxon>Agaricomycotina</taxon>
        <taxon>Tremellomycetes</taxon>
        <taxon>Tremellales</taxon>
        <taxon>Rhynchogastremaceae</taxon>
        <taxon>Papiliotrema</taxon>
    </lineage>
</organism>
<comment type="subcellular location">
    <subcellularLocation>
        <location evidence="3">Cytoplasm</location>
    </subcellularLocation>
</comment>
<dbReference type="PANTHER" id="PTHR20882">
    <property type="entry name" value="CYTOPLASMIC TRNA 2-THIOLATION PROTEIN 2"/>
    <property type="match status" value="1"/>
</dbReference>
<dbReference type="GO" id="GO:0032447">
    <property type="term" value="P:protein urmylation"/>
    <property type="evidence" value="ECO:0007669"/>
    <property type="project" value="UniProtKB-UniRule"/>
</dbReference>
<reference evidence="5" key="1">
    <citation type="submission" date="2023-02" db="EMBL/GenBank/DDBJ databases">
        <title>Identification and recombinant expression of a fungal hydrolase from Papiliotrema laurentii that hydrolyzes apple cutin and clears colloidal polyester polyurethane.</title>
        <authorList>
            <consortium name="DOE Joint Genome Institute"/>
            <person name="Roman V.A."/>
            <person name="Bojanowski C."/>
            <person name="Crable B.R."/>
            <person name="Wagner D.N."/>
            <person name="Hung C.S."/>
            <person name="Nadeau L.J."/>
            <person name="Schratz L."/>
            <person name="Haridas S."/>
            <person name="Pangilinan J."/>
            <person name="Lipzen A."/>
            <person name="Na H."/>
            <person name="Yan M."/>
            <person name="Ng V."/>
            <person name="Grigoriev I.V."/>
            <person name="Spatafora J.W."/>
            <person name="Barlow D."/>
            <person name="Biffinger J."/>
            <person name="Kelley-Loughnane N."/>
            <person name="Varaljay V.A."/>
            <person name="Crookes-Goodson W.J."/>
        </authorList>
    </citation>
    <scope>NUCLEOTIDE SEQUENCE</scope>
    <source>
        <strain evidence="5">5307AH</strain>
    </source>
</reference>
<evidence type="ECO:0000256" key="2">
    <source>
        <dbReference type="ARBA" id="ARBA00022694"/>
    </source>
</evidence>
<keyword evidence="1 3" id="KW-0963">Cytoplasm</keyword>
<dbReference type="GO" id="GO:0005829">
    <property type="term" value="C:cytosol"/>
    <property type="evidence" value="ECO:0007669"/>
    <property type="project" value="TreeGrafter"/>
</dbReference>
<dbReference type="AlphaFoldDB" id="A0AAD9FX74"/>
<name>A0AAD9FX74_PAPLA</name>
<dbReference type="PANTHER" id="PTHR20882:SF14">
    <property type="entry name" value="CYTOPLASMIC TRNA 2-THIOLATION PROTEIN 2"/>
    <property type="match status" value="1"/>
</dbReference>
<keyword evidence="6" id="KW-1185">Reference proteome</keyword>
<comment type="caution">
    <text evidence="5">The sequence shown here is derived from an EMBL/GenBank/DDBJ whole genome shotgun (WGS) entry which is preliminary data.</text>
</comment>
<dbReference type="EMBL" id="JAODAN010000001">
    <property type="protein sequence ID" value="KAK1927946.1"/>
    <property type="molecule type" value="Genomic_DNA"/>
</dbReference>
<dbReference type="Pfam" id="PF10288">
    <property type="entry name" value="CTU2"/>
    <property type="match status" value="1"/>
</dbReference>
<dbReference type="InterPro" id="IPR019407">
    <property type="entry name" value="CTU2"/>
</dbReference>
<dbReference type="GO" id="GO:0002143">
    <property type="term" value="P:tRNA wobble position uridine thiolation"/>
    <property type="evidence" value="ECO:0007669"/>
    <property type="project" value="TreeGrafter"/>
</dbReference>
<accession>A0AAD9FX74</accession>
<evidence type="ECO:0000256" key="4">
    <source>
        <dbReference type="SAM" id="MobiDB-lite"/>
    </source>
</evidence>
<dbReference type="GO" id="GO:0016783">
    <property type="term" value="F:sulfurtransferase activity"/>
    <property type="evidence" value="ECO:0007669"/>
    <property type="project" value="TreeGrafter"/>
</dbReference>
<dbReference type="Gene3D" id="3.40.50.620">
    <property type="entry name" value="HUPs"/>
    <property type="match status" value="1"/>
</dbReference>
<keyword evidence="2 3" id="KW-0819">tRNA processing</keyword>
<comment type="pathway">
    <text evidence="3">tRNA modification; 5-methoxycarbonylmethyl-2-thiouridine-tRNA biosynthesis.</text>
</comment>